<dbReference type="EMBL" id="JANIBK010000147">
    <property type="protein sequence ID" value="MCQ8130320.1"/>
    <property type="molecule type" value="Genomic_DNA"/>
</dbReference>
<feature type="chain" id="PRO_5046506462" evidence="1">
    <location>
        <begin position="26"/>
        <end position="151"/>
    </location>
</feature>
<feature type="signal peptide" evidence="1">
    <location>
        <begin position="1"/>
        <end position="25"/>
    </location>
</feature>
<evidence type="ECO:0000313" key="2">
    <source>
        <dbReference type="EMBL" id="MCQ8130320.1"/>
    </source>
</evidence>
<keyword evidence="1" id="KW-0732">Signal</keyword>
<reference evidence="2 3" key="1">
    <citation type="submission" date="2022-07" db="EMBL/GenBank/DDBJ databases">
        <title>Methylomonas rivi sp. nov., Methylomonas rosea sp. nov., Methylomonas aureus sp. nov. and Methylomonas subterranea sp. nov., four novel methanotrophs isolated from a freshwater creek and the deep terrestrial subsurface.</title>
        <authorList>
            <person name="Abin C."/>
            <person name="Sankaranarayanan K."/>
            <person name="Garner C."/>
            <person name="Sindelar R."/>
            <person name="Kotary K."/>
            <person name="Garner R."/>
            <person name="Barclay S."/>
            <person name="Lawson P."/>
            <person name="Krumholz L."/>
        </authorList>
    </citation>
    <scope>NUCLEOTIDE SEQUENCE [LARGE SCALE GENOMIC DNA]</scope>
    <source>
        <strain evidence="2 3">WSC-6</strain>
    </source>
</reference>
<evidence type="ECO:0000256" key="1">
    <source>
        <dbReference type="SAM" id="SignalP"/>
    </source>
</evidence>
<name>A0ABT1U8Y7_9GAMM</name>
<dbReference type="InterPro" id="IPR045398">
    <property type="entry name" value="DUF6515"/>
</dbReference>
<gene>
    <name evidence="2" type="ORF">NP596_17810</name>
</gene>
<comment type="caution">
    <text evidence="2">The sequence shown here is derived from an EMBL/GenBank/DDBJ whole genome shotgun (WGS) entry which is preliminary data.</text>
</comment>
<proteinExistence type="predicted"/>
<protein>
    <submittedName>
        <fullName evidence="2">DUF6515 family protein</fullName>
    </submittedName>
</protein>
<dbReference type="Pfam" id="PF20125">
    <property type="entry name" value="DUF6515"/>
    <property type="match status" value="1"/>
</dbReference>
<dbReference type="RefSeq" id="WP_256616745.1">
    <property type="nucleotide sequence ID" value="NZ_JANIBK010000147.1"/>
</dbReference>
<organism evidence="2 3">
    <name type="scientific">Methylomonas rivi</name>
    <dbReference type="NCBI Taxonomy" id="2952226"/>
    <lineage>
        <taxon>Bacteria</taxon>
        <taxon>Pseudomonadati</taxon>
        <taxon>Pseudomonadota</taxon>
        <taxon>Gammaproteobacteria</taxon>
        <taxon>Methylococcales</taxon>
        <taxon>Methylococcaceae</taxon>
        <taxon>Methylomonas</taxon>
    </lineage>
</organism>
<evidence type="ECO:0000313" key="3">
    <source>
        <dbReference type="Proteomes" id="UP001524586"/>
    </source>
</evidence>
<keyword evidence="3" id="KW-1185">Reference proteome</keyword>
<accession>A0ABT1U8Y7</accession>
<dbReference type="Proteomes" id="UP001524586">
    <property type="component" value="Unassembled WGS sequence"/>
</dbReference>
<sequence length="151" mass="17210">MSTLNIKRILGIGLLILLSQQAAVADEWRNSRHDRGATYGQRSQVSRQPDYRHEERYYNRERVVAPVPIGYSRVYANAGEYFYANGSFYRPSRHGYVAVAAPIGAVIGRLPRFNRVTYARGLPYYVAGNTFFRRHANGYVVVANPAMGHRR</sequence>